<dbReference type="InterPro" id="IPR011650">
    <property type="entry name" value="Peptidase_M20_dimer"/>
</dbReference>
<keyword evidence="2" id="KW-0378">Hydrolase</keyword>
<dbReference type="InterPro" id="IPR036264">
    <property type="entry name" value="Bact_exopeptidase_dim_dom"/>
</dbReference>
<dbReference type="Gene3D" id="3.30.70.360">
    <property type="match status" value="1"/>
</dbReference>
<organism evidence="2 3">
    <name type="scientific">Limosilactobacillus antri DSM 16041</name>
    <dbReference type="NCBI Taxonomy" id="525309"/>
    <lineage>
        <taxon>Bacteria</taxon>
        <taxon>Bacillati</taxon>
        <taxon>Bacillota</taxon>
        <taxon>Bacilli</taxon>
        <taxon>Lactobacillales</taxon>
        <taxon>Lactobacillaceae</taxon>
        <taxon>Limosilactobacillus</taxon>
    </lineage>
</organism>
<dbReference type="NCBIfam" id="TIGR01891">
    <property type="entry name" value="amidohydrolases"/>
    <property type="match status" value="1"/>
</dbReference>
<dbReference type="InterPro" id="IPR017439">
    <property type="entry name" value="Amidohydrolase"/>
</dbReference>
<feature type="domain" description="Peptidase M20 dimerisation" evidence="1">
    <location>
        <begin position="199"/>
        <end position="292"/>
    </location>
</feature>
<dbReference type="Pfam" id="PF01546">
    <property type="entry name" value="Peptidase_M20"/>
    <property type="match status" value="1"/>
</dbReference>
<name>A0ABR5P011_9LACO</name>
<gene>
    <name evidence="2" type="ORF">FC31_GL000344</name>
</gene>
<dbReference type="PANTHER" id="PTHR11014">
    <property type="entry name" value="PEPTIDASE M20 FAMILY MEMBER"/>
    <property type="match status" value="1"/>
</dbReference>
<dbReference type="InterPro" id="IPR002933">
    <property type="entry name" value="Peptidase_M20"/>
</dbReference>
<reference evidence="2 3" key="1">
    <citation type="journal article" date="2015" name="Genome Announc.">
        <title>Expanding the biotechnology potential of lactobacilli through comparative genomics of 213 strains and associated genera.</title>
        <authorList>
            <person name="Sun Z."/>
            <person name="Harris H.M."/>
            <person name="McCann A."/>
            <person name="Guo C."/>
            <person name="Argimon S."/>
            <person name="Zhang W."/>
            <person name="Yang X."/>
            <person name="Jeffery I.B."/>
            <person name="Cooney J.C."/>
            <person name="Kagawa T.F."/>
            <person name="Liu W."/>
            <person name="Song Y."/>
            <person name="Salvetti E."/>
            <person name="Wrobel A."/>
            <person name="Rasinkangas P."/>
            <person name="Parkhill J."/>
            <person name="Rea M.C."/>
            <person name="O'Sullivan O."/>
            <person name="Ritari J."/>
            <person name="Douillard F.P."/>
            <person name="Paul Ross R."/>
            <person name="Yang R."/>
            <person name="Briner A.E."/>
            <person name="Felis G.E."/>
            <person name="de Vos W.M."/>
            <person name="Barrangou R."/>
            <person name="Klaenhammer T.R."/>
            <person name="Caufield P.W."/>
            <person name="Cui Y."/>
            <person name="Zhang H."/>
            <person name="O'Toole P.W."/>
        </authorList>
    </citation>
    <scope>NUCLEOTIDE SEQUENCE [LARGE SCALE GENOMIC DNA]</scope>
    <source>
        <strain evidence="2 3">DSM 16041</strain>
    </source>
</reference>
<dbReference type="PIRSF" id="PIRSF005962">
    <property type="entry name" value="Pept_M20D_amidohydro"/>
    <property type="match status" value="1"/>
</dbReference>
<evidence type="ECO:0000313" key="2">
    <source>
        <dbReference type="EMBL" id="KRK59816.1"/>
    </source>
</evidence>
<comment type="caution">
    <text evidence="2">The sequence shown here is derived from an EMBL/GenBank/DDBJ whole genome shotgun (WGS) entry which is preliminary data.</text>
</comment>
<sequence>MLLKLRVASETELCRKEVSVMTTDFTAVTDEAIQIRHYLHQHPEVSDQEVATSAYLRDRLRTLGYRIITPAKLKTGVVAELGHGHPVVALRSDIDALPIHEATGLAYASVNPGVMHACGHDFHMASLLGAAQALKDADFAGTIRLIFQPAEETHVGAQEVMESGGAEGIDAIIGFHNKPDLAAGEVGILEGGLMAAVDQFKVILHGKGTHAAKPELGRDPIVALTSLVNSLQTIVSRNVDPQAVVVLSVTHISGGNTWNVIPETASFEGTVRSFSTAGRKLAKQRFMEVVKAGAATFDVTPEIEWIKGPDVVNNDDQLTPLVAETTAKFARVVRPVPSTTGEDFAYFSQRIPSVFAFVGSHGTSDWHHPDLKLDDQALTTGIKFFYYNALNLLAKLR</sequence>
<evidence type="ECO:0000259" key="1">
    <source>
        <dbReference type="Pfam" id="PF07687"/>
    </source>
</evidence>
<dbReference type="GO" id="GO:0016787">
    <property type="term" value="F:hydrolase activity"/>
    <property type="evidence" value="ECO:0007669"/>
    <property type="project" value="UniProtKB-KW"/>
</dbReference>
<dbReference type="PANTHER" id="PTHR11014:SF63">
    <property type="entry name" value="METALLOPEPTIDASE, PUTATIVE (AFU_ORTHOLOGUE AFUA_6G09600)-RELATED"/>
    <property type="match status" value="1"/>
</dbReference>
<keyword evidence="3" id="KW-1185">Reference proteome</keyword>
<dbReference type="EMBL" id="AZDK01000012">
    <property type="protein sequence ID" value="KRK59816.1"/>
    <property type="molecule type" value="Genomic_DNA"/>
</dbReference>
<evidence type="ECO:0000313" key="3">
    <source>
        <dbReference type="Proteomes" id="UP000051883"/>
    </source>
</evidence>
<dbReference type="SUPFAM" id="SSF55031">
    <property type="entry name" value="Bacterial exopeptidase dimerisation domain"/>
    <property type="match status" value="1"/>
</dbReference>
<proteinExistence type="predicted"/>
<dbReference type="Pfam" id="PF07687">
    <property type="entry name" value="M20_dimer"/>
    <property type="match status" value="1"/>
</dbReference>
<protein>
    <submittedName>
        <fullName evidence="2">Hippurate hydrolase</fullName>
    </submittedName>
</protein>
<dbReference type="Proteomes" id="UP000051883">
    <property type="component" value="Unassembled WGS sequence"/>
</dbReference>
<accession>A0ABR5P011</accession>
<dbReference type="Gene3D" id="3.40.630.10">
    <property type="entry name" value="Zn peptidases"/>
    <property type="match status" value="1"/>
</dbReference>
<dbReference type="SUPFAM" id="SSF53187">
    <property type="entry name" value="Zn-dependent exopeptidases"/>
    <property type="match status" value="1"/>
</dbReference>